<sequence length="98" mass="11058">MDPAAPFQVLRRTQMCVTGVADRRPERPYEREPRHQRAHDRYSFKAGQRTWIKTTTLATLAATVWSGAPAPIPTDGDDDIQRRSADAREQVVLSIAVQ</sequence>
<evidence type="ECO:0000313" key="1">
    <source>
        <dbReference type="EMBL" id="ABA56072.1"/>
    </source>
</evidence>
<protein>
    <submittedName>
        <fullName evidence="1">Uncharacterized protein</fullName>
    </submittedName>
</protein>
<organism evidence="1 2">
    <name type="scientific">Sinorhizobium meliloti (strain SM11)</name>
    <dbReference type="NCBI Taxonomy" id="707241"/>
    <lineage>
        <taxon>Bacteria</taxon>
        <taxon>Pseudomonadati</taxon>
        <taxon>Pseudomonadota</taxon>
        <taxon>Alphaproteobacteria</taxon>
        <taxon>Hyphomicrobiales</taxon>
        <taxon>Rhizobiaceae</taxon>
        <taxon>Sinorhizobium/Ensifer group</taxon>
        <taxon>Sinorhizobium</taxon>
    </lineage>
</organism>
<accession>Q1WLC8</accession>
<keyword evidence="1" id="KW-0614">Plasmid</keyword>
<dbReference type="EMBL" id="DQ145546">
    <property type="protein sequence ID" value="ABA56072.1"/>
    <property type="molecule type" value="Genomic_DNA"/>
</dbReference>
<evidence type="ECO:0000313" key="2">
    <source>
        <dbReference type="Proteomes" id="UP000009045"/>
    </source>
</evidence>
<reference evidence="2" key="2">
    <citation type="journal article" date="2011" name="J. Biotechnol.">
        <title>The complete genome sequence of the dominant Sinorhizobium meliloti field isolate SM11 extends the S. meliloti pan-genome.</title>
        <authorList>
            <person name="Schneiker-Bekel S."/>
            <person name="Wibberg D."/>
            <person name="Bekel T."/>
            <person name="Blom J."/>
            <person name="Linke B."/>
            <person name="Neuweger H."/>
            <person name="Stiens M."/>
            <person name="Vorholter F.J."/>
            <person name="Weidner S."/>
            <person name="Goesmann A."/>
            <person name="Puhler A."/>
            <person name="Schluter A."/>
        </authorList>
    </citation>
    <scope>NUCLEOTIDE SEQUENCE [LARGE SCALE GENOMIC DNA]</scope>
    <source>
        <strain evidence="2">SM11</strain>
        <plasmid evidence="2">pSmeSM11a</plasmid>
    </source>
</reference>
<proteinExistence type="predicted"/>
<name>Q1WLC8_SINMM</name>
<reference evidence="1 2" key="1">
    <citation type="journal article" date="2006" name="Appl. Environ. Microbiol.">
        <title>Sequence analysis of the 144-kilobase accessory plasmid pSmeSM11a, isolated from a dominant Sinorhizobium meliloti strain identified during a long-term field release experiment.</title>
        <authorList>
            <person name="Stiens M."/>
            <person name="Schneiker S."/>
            <person name="Keller M."/>
            <person name="Kuhn S."/>
            <person name="Puhler A."/>
            <person name="Schluter A."/>
        </authorList>
    </citation>
    <scope>NUCLEOTIDE SEQUENCE [LARGE SCALE GENOMIC DNA]</scope>
    <source>
        <strain evidence="2">SM11</strain>
        <plasmid evidence="1 2">pSmeSM11a</plasmid>
    </source>
</reference>
<dbReference type="Proteomes" id="UP000009045">
    <property type="component" value="Plasmid pSmeSM11a"/>
</dbReference>
<geneLocation type="plasmid" evidence="1 2">
    <name>pSmeSM11a</name>
</geneLocation>
<dbReference type="AlphaFoldDB" id="Q1WLC8"/>